<evidence type="ECO:0000313" key="2">
    <source>
        <dbReference type="EMBL" id="KAJ7200599.1"/>
    </source>
</evidence>
<comment type="caution">
    <text evidence="2">The sequence shown here is derived from an EMBL/GenBank/DDBJ whole genome shotgun (WGS) entry which is preliminary data.</text>
</comment>
<gene>
    <name evidence="2" type="ORF">GGX14DRAFT_572003</name>
</gene>
<name>A0AAD6V9B2_9AGAR</name>
<feature type="compositionally biased region" description="Basic residues" evidence="1">
    <location>
        <begin position="69"/>
        <end position="78"/>
    </location>
</feature>
<sequence>MTRQRPRAAPHFLAAPAASTLSCRCRPNKPCGKKHKAADQLVPEEMHSLVAPRESAKHLRRLKLNVNVVKRRQQKRKPSNGELQTGKHSSFTR</sequence>
<reference evidence="2" key="1">
    <citation type="submission" date="2023-03" db="EMBL/GenBank/DDBJ databases">
        <title>Massive genome expansion in bonnet fungi (Mycena s.s.) driven by repeated elements and novel gene families across ecological guilds.</title>
        <authorList>
            <consortium name="Lawrence Berkeley National Laboratory"/>
            <person name="Harder C.B."/>
            <person name="Miyauchi S."/>
            <person name="Viragh M."/>
            <person name="Kuo A."/>
            <person name="Thoen E."/>
            <person name="Andreopoulos B."/>
            <person name="Lu D."/>
            <person name="Skrede I."/>
            <person name="Drula E."/>
            <person name="Henrissat B."/>
            <person name="Morin E."/>
            <person name="Kohler A."/>
            <person name="Barry K."/>
            <person name="LaButti K."/>
            <person name="Morin E."/>
            <person name="Salamov A."/>
            <person name="Lipzen A."/>
            <person name="Mereny Z."/>
            <person name="Hegedus B."/>
            <person name="Baldrian P."/>
            <person name="Stursova M."/>
            <person name="Weitz H."/>
            <person name="Taylor A."/>
            <person name="Grigoriev I.V."/>
            <person name="Nagy L.G."/>
            <person name="Martin F."/>
            <person name="Kauserud H."/>
        </authorList>
    </citation>
    <scope>NUCLEOTIDE SEQUENCE</scope>
    <source>
        <strain evidence="2">9144</strain>
    </source>
</reference>
<feature type="region of interest" description="Disordered" evidence="1">
    <location>
        <begin position="69"/>
        <end position="93"/>
    </location>
</feature>
<evidence type="ECO:0000313" key="3">
    <source>
        <dbReference type="Proteomes" id="UP001219525"/>
    </source>
</evidence>
<dbReference type="PROSITE" id="PS51257">
    <property type="entry name" value="PROKAR_LIPOPROTEIN"/>
    <property type="match status" value="1"/>
</dbReference>
<feature type="compositionally biased region" description="Polar residues" evidence="1">
    <location>
        <begin position="81"/>
        <end position="93"/>
    </location>
</feature>
<accession>A0AAD6V9B2</accession>
<dbReference type="EMBL" id="JARJCW010000062">
    <property type="protein sequence ID" value="KAJ7200599.1"/>
    <property type="molecule type" value="Genomic_DNA"/>
</dbReference>
<dbReference type="AlphaFoldDB" id="A0AAD6V9B2"/>
<evidence type="ECO:0000256" key="1">
    <source>
        <dbReference type="SAM" id="MobiDB-lite"/>
    </source>
</evidence>
<protein>
    <submittedName>
        <fullName evidence="2">Uncharacterized protein</fullName>
    </submittedName>
</protein>
<keyword evidence="3" id="KW-1185">Reference proteome</keyword>
<proteinExistence type="predicted"/>
<organism evidence="2 3">
    <name type="scientific">Mycena pura</name>
    <dbReference type="NCBI Taxonomy" id="153505"/>
    <lineage>
        <taxon>Eukaryota</taxon>
        <taxon>Fungi</taxon>
        <taxon>Dikarya</taxon>
        <taxon>Basidiomycota</taxon>
        <taxon>Agaricomycotina</taxon>
        <taxon>Agaricomycetes</taxon>
        <taxon>Agaricomycetidae</taxon>
        <taxon>Agaricales</taxon>
        <taxon>Marasmiineae</taxon>
        <taxon>Mycenaceae</taxon>
        <taxon>Mycena</taxon>
    </lineage>
</organism>
<dbReference type="Proteomes" id="UP001219525">
    <property type="component" value="Unassembled WGS sequence"/>
</dbReference>